<organism evidence="1 2">
    <name type="scientific">Durusdinium trenchii</name>
    <dbReference type="NCBI Taxonomy" id="1381693"/>
    <lineage>
        <taxon>Eukaryota</taxon>
        <taxon>Sar</taxon>
        <taxon>Alveolata</taxon>
        <taxon>Dinophyceae</taxon>
        <taxon>Suessiales</taxon>
        <taxon>Symbiodiniaceae</taxon>
        <taxon>Durusdinium</taxon>
    </lineage>
</organism>
<dbReference type="Gene3D" id="3.90.228.10">
    <property type="match status" value="1"/>
</dbReference>
<dbReference type="Proteomes" id="UP001642464">
    <property type="component" value="Unassembled WGS sequence"/>
</dbReference>
<gene>
    <name evidence="1" type="ORF">SCF082_LOCUS7537</name>
</gene>
<comment type="caution">
    <text evidence="1">The sequence shown here is derived from an EMBL/GenBank/DDBJ whole genome shotgun (WGS) entry which is preliminary data.</text>
</comment>
<reference evidence="1 2" key="1">
    <citation type="submission" date="2024-02" db="EMBL/GenBank/DDBJ databases">
        <authorList>
            <person name="Chen Y."/>
            <person name="Shah S."/>
            <person name="Dougan E. K."/>
            <person name="Thang M."/>
            <person name="Chan C."/>
        </authorList>
    </citation>
    <scope>NUCLEOTIDE SEQUENCE [LARGE SCALE GENOMIC DNA]</scope>
</reference>
<evidence type="ECO:0000313" key="1">
    <source>
        <dbReference type="EMBL" id="CAK9002914.1"/>
    </source>
</evidence>
<dbReference type="PROSITE" id="PS51059">
    <property type="entry name" value="PARP_CATALYTIC"/>
    <property type="match status" value="1"/>
</dbReference>
<dbReference type="PANTHER" id="PTHR45740:SF2">
    <property type="entry name" value="POLY [ADP-RIBOSE] POLYMERASE"/>
    <property type="match status" value="1"/>
</dbReference>
<protein>
    <submittedName>
        <fullName evidence="1">Poly [ADP-ribose] polymerase tankyrase (DTNKS) (Poly [ADP-ribose] polymerase) (Protein poly-ADP-ribosyltransferase tankyrase)</fullName>
    </submittedName>
</protein>
<dbReference type="EMBL" id="CAXAMM010004225">
    <property type="protein sequence ID" value="CAK9002914.1"/>
    <property type="molecule type" value="Genomic_DNA"/>
</dbReference>
<sequence>MCSCSDAFWSKTIAGTYKLAGSNHGKPIYKRSGPRNILFIYYWDNRDGAHYSGWWFGSSVGGCNVCAFNPDCQKDNPLVPATFGWKVPADGPVDEGFRIIIGGQSCLPTSIQAVTPDVTMITTSNQKFGTVGPAHAADLAEEGKQESTASPENNETVQEMQKSAAVVGERCWESDLQSERRMRIAADQRLANLQEKVQHLEEALSREKRNNQCLECALEKEREQRQMAEKQVMDSEKQHQKMQQLQEDLTTRLEEQKRLSSMASSSGACWQFQENGCWHAVPPEGNDQMTQAYLVYLRDPSPYNRFATINAAGVDREVDFQLLIQKRCDTNKVRWIRILPGAPNQWVSTPACLLQQTDQLNQFYIKVTDSQVHDKVREILQSTGHGHDTSQLCSCMRAATVKSVHRIENLRLWHGYKQRREALRKQNLSNNVSVAPAALDLDAFDGFSKVMTHNQNVFDCGEALAADVDEKILLHGTSWDSANSIVLNGFDHRTCHRGMYGDGVYFASAACKSHQYTCQDHKWGCCCKCERTLIIARVALGDAYYAKETRRNERRPPVRSSTCGVTYDSIVVNPGPIHGHHNSLQVHQEFVICDREQAYPSYVVQYQL</sequence>
<keyword evidence="2" id="KW-1185">Reference proteome</keyword>
<dbReference type="InterPro" id="IPR004170">
    <property type="entry name" value="WWE_dom"/>
</dbReference>
<dbReference type="InterPro" id="IPR037197">
    <property type="entry name" value="WWE_dom_sf"/>
</dbReference>
<evidence type="ECO:0000313" key="2">
    <source>
        <dbReference type="Proteomes" id="UP001642464"/>
    </source>
</evidence>
<dbReference type="Pfam" id="PF00644">
    <property type="entry name" value="PARP"/>
    <property type="match status" value="1"/>
</dbReference>
<accession>A0ABP0IJZ3</accession>
<dbReference type="PANTHER" id="PTHR45740">
    <property type="entry name" value="POLY [ADP-RIBOSE] POLYMERASE"/>
    <property type="match status" value="1"/>
</dbReference>
<dbReference type="Gene3D" id="3.30.720.50">
    <property type="match status" value="1"/>
</dbReference>
<dbReference type="SUPFAM" id="SSF117839">
    <property type="entry name" value="WWE domain"/>
    <property type="match status" value="1"/>
</dbReference>
<dbReference type="SUPFAM" id="SSF56399">
    <property type="entry name" value="ADP-ribosylation"/>
    <property type="match status" value="1"/>
</dbReference>
<dbReference type="InterPro" id="IPR051712">
    <property type="entry name" value="ARTD-AVP"/>
</dbReference>
<proteinExistence type="predicted"/>
<dbReference type="PROSITE" id="PS50918">
    <property type="entry name" value="WWE"/>
    <property type="match status" value="1"/>
</dbReference>
<dbReference type="InterPro" id="IPR012317">
    <property type="entry name" value="Poly(ADP-ribose)pol_cat_dom"/>
</dbReference>
<name>A0ABP0IJZ3_9DINO</name>